<dbReference type="EMBL" id="JALJRB010000011">
    <property type="protein sequence ID" value="MCJ8501153.1"/>
    <property type="molecule type" value="Genomic_DNA"/>
</dbReference>
<keyword evidence="4" id="KW-1185">Reference proteome</keyword>
<dbReference type="NCBIfam" id="TIGR00082">
    <property type="entry name" value="rbfA"/>
    <property type="match status" value="1"/>
</dbReference>
<dbReference type="PANTHER" id="PTHR33515:SF1">
    <property type="entry name" value="RIBOSOME-BINDING FACTOR A, CHLOROPLASTIC-RELATED"/>
    <property type="match status" value="1"/>
</dbReference>
<reference evidence="3" key="1">
    <citation type="submission" date="2022-04" db="EMBL/GenBank/DDBJ databases">
        <title>Desulfatitalea alkaliphila sp. nov., a novel anaerobic sulfate-reducing bacterium isolated from terrestrial mud volcano, Taman Peninsula, Russia.</title>
        <authorList>
            <person name="Khomyakova M.A."/>
            <person name="Merkel A.Y."/>
            <person name="Slobodkin A.I."/>
        </authorList>
    </citation>
    <scope>NUCLEOTIDE SEQUENCE</scope>
    <source>
        <strain evidence="3">M08but</strain>
    </source>
</reference>
<dbReference type="Proteomes" id="UP001165427">
    <property type="component" value="Unassembled WGS sequence"/>
</dbReference>
<comment type="subunit">
    <text evidence="2">Monomer. Binds 30S ribosomal subunits, but not 50S ribosomal subunits or 70S ribosomes.</text>
</comment>
<evidence type="ECO:0000256" key="2">
    <source>
        <dbReference type="HAMAP-Rule" id="MF_00003"/>
    </source>
</evidence>
<comment type="subcellular location">
    <subcellularLocation>
        <location evidence="2">Cytoplasm</location>
    </subcellularLocation>
</comment>
<comment type="function">
    <text evidence="2">One of several proteins that assist in the late maturation steps of the functional core of the 30S ribosomal subunit. Associates with free 30S ribosomal subunits (but not with 30S subunits that are part of 70S ribosomes or polysomes). Required for efficient processing of 16S rRNA. May interact with the 5'-terminal helix region of 16S rRNA.</text>
</comment>
<comment type="caution">
    <text evidence="3">The sequence shown here is derived from an EMBL/GenBank/DDBJ whole genome shotgun (WGS) entry which is preliminary data.</text>
</comment>
<dbReference type="GO" id="GO:0043024">
    <property type="term" value="F:ribosomal small subunit binding"/>
    <property type="evidence" value="ECO:0007669"/>
    <property type="project" value="TreeGrafter"/>
</dbReference>
<proteinExistence type="inferred from homology"/>
<dbReference type="Pfam" id="PF02033">
    <property type="entry name" value="RBFA"/>
    <property type="match status" value="1"/>
</dbReference>
<dbReference type="GO" id="GO:0030490">
    <property type="term" value="P:maturation of SSU-rRNA"/>
    <property type="evidence" value="ECO:0007669"/>
    <property type="project" value="UniProtKB-UniRule"/>
</dbReference>
<gene>
    <name evidence="2 3" type="primary">rbfA</name>
    <name evidence="3" type="ORF">MRX98_11270</name>
</gene>
<dbReference type="GO" id="GO:0005829">
    <property type="term" value="C:cytosol"/>
    <property type="evidence" value="ECO:0007669"/>
    <property type="project" value="TreeGrafter"/>
</dbReference>
<dbReference type="SUPFAM" id="SSF89919">
    <property type="entry name" value="Ribosome-binding factor A, RbfA"/>
    <property type="match status" value="1"/>
</dbReference>
<dbReference type="HAMAP" id="MF_00003">
    <property type="entry name" value="RbfA"/>
    <property type="match status" value="1"/>
</dbReference>
<sequence>MKPFSRADRVGGLIQQVVAELLHKQISDPRLAGATITGVKMSRDLRLAKVYFCTPAGEASRQDALDGFERARGFLKRELAQRLTLRYMPDLRFYYDGSIDYATRIEQLLKAVKQDDSDHH</sequence>
<accession>A0AA41R493</accession>
<evidence type="ECO:0000256" key="1">
    <source>
        <dbReference type="ARBA" id="ARBA00022517"/>
    </source>
</evidence>
<dbReference type="RefSeq" id="WP_246907578.1">
    <property type="nucleotide sequence ID" value="NZ_JALJRB010000011.1"/>
</dbReference>
<name>A0AA41R493_9BACT</name>
<comment type="similarity">
    <text evidence="2">Belongs to the RbfA family.</text>
</comment>
<organism evidence="3 4">
    <name type="scientific">Desulfatitalea alkaliphila</name>
    <dbReference type="NCBI Taxonomy" id="2929485"/>
    <lineage>
        <taxon>Bacteria</taxon>
        <taxon>Pseudomonadati</taxon>
        <taxon>Thermodesulfobacteriota</taxon>
        <taxon>Desulfobacteria</taxon>
        <taxon>Desulfobacterales</taxon>
        <taxon>Desulfosarcinaceae</taxon>
        <taxon>Desulfatitalea</taxon>
    </lineage>
</organism>
<evidence type="ECO:0000313" key="3">
    <source>
        <dbReference type="EMBL" id="MCJ8501153.1"/>
    </source>
</evidence>
<dbReference type="PROSITE" id="PS01319">
    <property type="entry name" value="RBFA"/>
    <property type="match status" value="1"/>
</dbReference>
<keyword evidence="1 2" id="KW-0690">Ribosome biogenesis</keyword>
<dbReference type="InterPro" id="IPR020053">
    <property type="entry name" value="Ribosome-bd_factorA_CS"/>
</dbReference>
<keyword evidence="2" id="KW-0963">Cytoplasm</keyword>
<dbReference type="InterPro" id="IPR000238">
    <property type="entry name" value="RbfA"/>
</dbReference>
<evidence type="ECO:0000313" key="4">
    <source>
        <dbReference type="Proteomes" id="UP001165427"/>
    </source>
</evidence>
<dbReference type="InterPro" id="IPR015946">
    <property type="entry name" value="KH_dom-like_a/b"/>
</dbReference>
<dbReference type="InterPro" id="IPR023799">
    <property type="entry name" value="RbfA_dom_sf"/>
</dbReference>
<dbReference type="PANTHER" id="PTHR33515">
    <property type="entry name" value="RIBOSOME-BINDING FACTOR A, CHLOROPLASTIC-RELATED"/>
    <property type="match status" value="1"/>
</dbReference>
<dbReference type="AlphaFoldDB" id="A0AA41R493"/>
<protein>
    <recommendedName>
        <fullName evidence="2">Ribosome-binding factor A</fullName>
    </recommendedName>
</protein>
<dbReference type="Gene3D" id="3.30.300.20">
    <property type="match status" value="1"/>
</dbReference>